<feature type="chain" id="PRO_5015509468" description="Conjugal transfer protein" evidence="1">
    <location>
        <begin position="20"/>
        <end position="125"/>
    </location>
</feature>
<dbReference type="Proteomes" id="UP000245728">
    <property type="component" value="Chromosome"/>
</dbReference>
<evidence type="ECO:0008006" key="4">
    <source>
        <dbReference type="Google" id="ProtNLM"/>
    </source>
</evidence>
<evidence type="ECO:0000313" key="2">
    <source>
        <dbReference type="EMBL" id="AWL10777.1"/>
    </source>
</evidence>
<organism evidence="2 3">
    <name type="scientific">Saliniradius amylolyticus</name>
    <dbReference type="NCBI Taxonomy" id="2183582"/>
    <lineage>
        <taxon>Bacteria</taxon>
        <taxon>Pseudomonadati</taxon>
        <taxon>Pseudomonadota</taxon>
        <taxon>Gammaproteobacteria</taxon>
        <taxon>Alteromonadales</taxon>
        <taxon>Alteromonadaceae</taxon>
        <taxon>Saliniradius</taxon>
    </lineage>
</organism>
<dbReference type="RefSeq" id="WP_109338466.1">
    <property type="nucleotide sequence ID" value="NZ_CP029347.1"/>
</dbReference>
<dbReference type="AlphaFoldDB" id="A0A2S2E170"/>
<accession>A0A2S2E170</accession>
<feature type="signal peptide" evidence="1">
    <location>
        <begin position="1"/>
        <end position="19"/>
    </location>
</feature>
<dbReference type="InterPro" id="IPR046634">
    <property type="entry name" value="DUF6746"/>
</dbReference>
<keyword evidence="1" id="KW-0732">Signal</keyword>
<sequence length="125" mass="13834">MKRLLISLLVLSASLGGHADEQPRHFSGEKVNDIGEALQVLQTYNKQLEGLLEGELSTADMAEIHKLTYSLENAMKMIQSSTKVAADHLERVHLGSEQLKQQQVRSNARVYLDFTTPLTQGSGTQ</sequence>
<name>A0A2S2E170_9ALTE</name>
<evidence type="ECO:0000256" key="1">
    <source>
        <dbReference type="SAM" id="SignalP"/>
    </source>
</evidence>
<gene>
    <name evidence="2" type="ORF">HMF8227_00269</name>
</gene>
<dbReference type="EMBL" id="CP029347">
    <property type="protein sequence ID" value="AWL10777.1"/>
    <property type="molecule type" value="Genomic_DNA"/>
</dbReference>
<protein>
    <recommendedName>
        <fullName evidence="4">Conjugal transfer protein</fullName>
    </recommendedName>
</protein>
<reference evidence="2 3" key="1">
    <citation type="submission" date="2018-05" db="EMBL/GenBank/DDBJ databases">
        <title>Salinimonas sp. HMF8227 Genome sequencing and assembly.</title>
        <authorList>
            <person name="Kang H."/>
            <person name="Kang J."/>
            <person name="Cha I."/>
            <person name="Kim H."/>
            <person name="Joh K."/>
        </authorList>
    </citation>
    <scope>NUCLEOTIDE SEQUENCE [LARGE SCALE GENOMIC DNA]</scope>
    <source>
        <strain evidence="2 3">HMF8227</strain>
    </source>
</reference>
<dbReference type="OrthoDB" id="5975812at2"/>
<proteinExistence type="predicted"/>
<dbReference type="KEGG" id="salh:HMF8227_00269"/>
<dbReference type="Pfam" id="PF20531">
    <property type="entry name" value="DUF6746"/>
    <property type="match status" value="1"/>
</dbReference>
<keyword evidence="3" id="KW-1185">Reference proteome</keyword>
<evidence type="ECO:0000313" key="3">
    <source>
        <dbReference type="Proteomes" id="UP000245728"/>
    </source>
</evidence>